<sequence>MYFYPIEQDDPSFMNDSTVPEMKKPGVTSAGLLIGDASRKSVLKREAGGNPTGGYVHLRHLLVNIRSRHLTEVRKMAFERRRRPRAKLTPEIVAKIRERLAMGHYQHDIAADLGVNQGRISEVNTGKR</sequence>
<evidence type="ECO:0000313" key="1">
    <source>
        <dbReference type="EMBL" id="MBB3928976.1"/>
    </source>
</evidence>
<protein>
    <submittedName>
        <fullName evidence="1">Uncharacterized protein</fullName>
    </submittedName>
</protein>
<accession>A0A7W6FS86</accession>
<name>A0A7W6FS86_9SPHN</name>
<evidence type="ECO:0000313" key="2">
    <source>
        <dbReference type="Proteomes" id="UP000571950"/>
    </source>
</evidence>
<dbReference type="Proteomes" id="UP000571950">
    <property type="component" value="Unassembled WGS sequence"/>
</dbReference>
<proteinExistence type="predicted"/>
<keyword evidence="2" id="KW-1185">Reference proteome</keyword>
<dbReference type="AlphaFoldDB" id="A0A7W6FS86"/>
<comment type="caution">
    <text evidence="1">The sequence shown here is derived from an EMBL/GenBank/DDBJ whole genome shotgun (WGS) entry which is preliminary data.</text>
</comment>
<reference evidence="1 2" key="1">
    <citation type="submission" date="2020-08" db="EMBL/GenBank/DDBJ databases">
        <title>Genomic Encyclopedia of Type Strains, Phase IV (KMG-IV): sequencing the most valuable type-strain genomes for metagenomic binning, comparative biology and taxonomic classification.</title>
        <authorList>
            <person name="Goeker M."/>
        </authorList>
    </citation>
    <scope>NUCLEOTIDE SEQUENCE [LARGE SCALE GENOMIC DNA]</scope>
    <source>
        <strain evidence="1 2">DSM 26189</strain>
    </source>
</reference>
<gene>
    <name evidence="1" type="ORF">GGR43_004727</name>
</gene>
<organism evidence="1 2">
    <name type="scientific">Sphingobium jiangsuense</name>
    <dbReference type="NCBI Taxonomy" id="870476"/>
    <lineage>
        <taxon>Bacteria</taxon>
        <taxon>Pseudomonadati</taxon>
        <taxon>Pseudomonadota</taxon>
        <taxon>Alphaproteobacteria</taxon>
        <taxon>Sphingomonadales</taxon>
        <taxon>Sphingomonadaceae</taxon>
        <taxon>Sphingobium</taxon>
    </lineage>
</organism>
<dbReference type="EMBL" id="JACIDT010000065">
    <property type="protein sequence ID" value="MBB3928976.1"/>
    <property type="molecule type" value="Genomic_DNA"/>
</dbReference>